<dbReference type="RefSeq" id="WP_134776915.1">
    <property type="nucleotide sequence ID" value="NZ_JAYLLN010000006.1"/>
</dbReference>
<dbReference type="Gene3D" id="3.40.50.300">
    <property type="entry name" value="P-loop containing nucleotide triphosphate hydrolases"/>
    <property type="match status" value="1"/>
</dbReference>
<accession>A0ABU8I2Z0</accession>
<dbReference type="PROSITE" id="PS00211">
    <property type="entry name" value="ABC_TRANSPORTER_1"/>
    <property type="match status" value="1"/>
</dbReference>
<dbReference type="GO" id="GO:0005524">
    <property type="term" value="F:ATP binding"/>
    <property type="evidence" value="ECO:0007669"/>
    <property type="project" value="UniProtKB-KW"/>
</dbReference>
<feature type="transmembrane region" description="Helical" evidence="7">
    <location>
        <begin position="21"/>
        <end position="39"/>
    </location>
</feature>
<sequence length="590" mass="67028">MKELSYLNKFFYKYRWKIIPGVIFVIISNYFGILPAQVIREAFDLVKENIDMYRLYDGFDRQDLIYRIFGNSLLFFGAVVLILSIIRGIFLFMMRQTLILTSRHIEYDIKNEIYQHYQQLDFAFYRRNNTGDLMNRATEDVNQVRNYLGPAIMYAINTVVLSIMIIYAMYSVNATLATYSLIPIPIISVIILFVNKVINRRSERIQRQLSQLSSFVQETFSGIRVVKTYTLEADKMANFKQESDNYKDINLNLVKVQAIFFPLIIFLVGFSTIITVYVGGLEVNKGTISAGNIAEFIIYVNQLTFPAMSLAWVTSLFQRAAASQKRINEFLMTKSEIKDGHIEADLNGDIQVDNVSFTYPDTGIKAIDNISFYIPAGKTMAIIGRTGSGKSTLANLLLRTYDVDKGAIKFDQHQIQSLKMDSLREQIGFVPQQVFLFSDTIARNIAFGLDKVDMPAVEQAAKDAVVYDNIIGFEEGFDTHIGERGITLSGGQKQRVSIARALVKDPKILIFDDCLSAVDTKTEEEILHNLGRIMEGKTSIIIAHRISTIKNADHILVLEDGKIIEQGTHTQLLNQQGEYASLYEKQLLES</sequence>
<keyword evidence="4 10" id="KW-0067">ATP-binding</keyword>
<keyword evidence="11" id="KW-1185">Reference proteome</keyword>
<evidence type="ECO:0000313" key="10">
    <source>
        <dbReference type="EMBL" id="MEI5984092.1"/>
    </source>
</evidence>
<feature type="domain" description="ABC transmembrane type-1" evidence="9">
    <location>
        <begin position="21"/>
        <end position="319"/>
    </location>
</feature>
<dbReference type="InterPro" id="IPR017871">
    <property type="entry name" value="ABC_transporter-like_CS"/>
</dbReference>
<dbReference type="CDD" id="cd18541">
    <property type="entry name" value="ABC_6TM_TmrB_like"/>
    <property type="match status" value="1"/>
</dbReference>
<feature type="transmembrane region" description="Helical" evidence="7">
    <location>
        <begin position="298"/>
        <end position="317"/>
    </location>
</feature>
<evidence type="ECO:0000256" key="5">
    <source>
        <dbReference type="ARBA" id="ARBA00022989"/>
    </source>
</evidence>
<dbReference type="SUPFAM" id="SSF90123">
    <property type="entry name" value="ABC transporter transmembrane region"/>
    <property type="match status" value="1"/>
</dbReference>
<dbReference type="Proteomes" id="UP001363035">
    <property type="component" value="Unassembled WGS sequence"/>
</dbReference>
<feature type="transmembrane region" description="Helical" evidence="7">
    <location>
        <begin position="73"/>
        <end position="94"/>
    </location>
</feature>
<dbReference type="PANTHER" id="PTHR43394:SF1">
    <property type="entry name" value="ATP-BINDING CASSETTE SUB-FAMILY B MEMBER 10, MITOCHONDRIAL"/>
    <property type="match status" value="1"/>
</dbReference>
<keyword evidence="2 7" id="KW-0812">Transmembrane</keyword>
<reference evidence="10 11" key="1">
    <citation type="submission" date="2024-01" db="EMBL/GenBank/DDBJ databases">
        <title>Sphingobacterium tenebrionis sp. nov., a novel endophyte isolated from tenebrio molitor intestines.</title>
        <authorList>
            <person name="Zhang C."/>
        </authorList>
    </citation>
    <scope>NUCLEOTIDE SEQUENCE [LARGE SCALE GENOMIC DNA]</scope>
    <source>
        <strain evidence="10 11">PU5-4</strain>
    </source>
</reference>
<dbReference type="InterPro" id="IPR036640">
    <property type="entry name" value="ABC1_TM_sf"/>
</dbReference>
<protein>
    <submittedName>
        <fullName evidence="10">ABC transporter ATP-binding protein</fullName>
    </submittedName>
</protein>
<comment type="subcellular location">
    <subcellularLocation>
        <location evidence="1">Cell membrane</location>
        <topology evidence="1">Multi-pass membrane protein</topology>
    </subcellularLocation>
</comment>
<dbReference type="Pfam" id="PF00664">
    <property type="entry name" value="ABC_membrane"/>
    <property type="match status" value="1"/>
</dbReference>
<proteinExistence type="predicted"/>
<organism evidence="10 11">
    <name type="scientific">Sphingobacterium tenebrionis</name>
    <dbReference type="NCBI Taxonomy" id="3111775"/>
    <lineage>
        <taxon>Bacteria</taxon>
        <taxon>Pseudomonadati</taxon>
        <taxon>Bacteroidota</taxon>
        <taxon>Sphingobacteriia</taxon>
        <taxon>Sphingobacteriales</taxon>
        <taxon>Sphingobacteriaceae</taxon>
        <taxon>Sphingobacterium</taxon>
    </lineage>
</organism>
<keyword evidence="3" id="KW-0547">Nucleotide-binding</keyword>
<dbReference type="InterPro" id="IPR027417">
    <property type="entry name" value="P-loop_NTPase"/>
</dbReference>
<feature type="transmembrane region" description="Helical" evidence="7">
    <location>
        <begin position="176"/>
        <end position="198"/>
    </location>
</feature>
<dbReference type="InterPro" id="IPR003593">
    <property type="entry name" value="AAA+_ATPase"/>
</dbReference>
<dbReference type="PROSITE" id="PS50893">
    <property type="entry name" value="ABC_TRANSPORTER_2"/>
    <property type="match status" value="1"/>
</dbReference>
<dbReference type="PROSITE" id="PS50929">
    <property type="entry name" value="ABC_TM1F"/>
    <property type="match status" value="1"/>
</dbReference>
<name>A0ABU8I2Z0_9SPHI</name>
<keyword evidence="6 7" id="KW-0472">Membrane</keyword>
<evidence type="ECO:0000259" key="9">
    <source>
        <dbReference type="PROSITE" id="PS50929"/>
    </source>
</evidence>
<dbReference type="SUPFAM" id="SSF52540">
    <property type="entry name" value="P-loop containing nucleoside triphosphate hydrolases"/>
    <property type="match status" value="1"/>
</dbReference>
<feature type="transmembrane region" description="Helical" evidence="7">
    <location>
        <begin position="259"/>
        <end position="278"/>
    </location>
</feature>
<gene>
    <name evidence="10" type="ORF">VJ786_04160</name>
</gene>
<evidence type="ECO:0000256" key="1">
    <source>
        <dbReference type="ARBA" id="ARBA00004651"/>
    </source>
</evidence>
<evidence type="ECO:0000256" key="2">
    <source>
        <dbReference type="ARBA" id="ARBA00022692"/>
    </source>
</evidence>
<dbReference type="PANTHER" id="PTHR43394">
    <property type="entry name" value="ATP-DEPENDENT PERMEASE MDL1, MITOCHONDRIAL"/>
    <property type="match status" value="1"/>
</dbReference>
<dbReference type="InterPro" id="IPR011527">
    <property type="entry name" value="ABC1_TM_dom"/>
</dbReference>
<dbReference type="EMBL" id="JAYLLN010000006">
    <property type="protein sequence ID" value="MEI5984092.1"/>
    <property type="molecule type" value="Genomic_DNA"/>
</dbReference>
<dbReference type="Gene3D" id="1.20.1560.10">
    <property type="entry name" value="ABC transporter type 1, transmembrane domain"/>
    <property type="match status" value="1"/>
</dbReference>
<dbReference type="Pfam" id="PF00005">
    <property type="entry name" value="ABC_tran"/>
    <property type="match status" value="1"/>
</dbReference>
<evidence type="ECO:0000256" key="4">
    <source>
        <dbReference type="ARBA" id="ARBA00022840"/>
    </source>
</evidence>
<evidence type="ECO:0000256" key="3">
    <source>
        <dbReference type="ARBA" id="ARBA00022741"/>
    </source>
</evidence>
<dbReference type="InterPro" id="IPR039421">
    <property type="entry name" value="Type_1_exporter"/>
</dbReference>
<evidence type="ECO:0000259" key="8">
    <source>
        <dbReference type="PROSITE" id="PS50893"/>
    </source>
</evidence>
<feature type="transmembrane region" description="Helical" evidence="7">
    <location>
        <begin position="151"/>
        <end position="170"/>
    </location>
</feature>
<dbReference type="InterPro" id="IPR003439">
    <property type="entry name" value="ABC_transporter-like_ATP-bd"/>
</dbReference>
<keyword evidence="5 7" id="KW-1133">Transmembrane helix</keyword>
<evidence type="ECO:0000256" key="6">
    <source>
        <dbReference type="ARBA" id="ARBA00023136"/>
    </source>
</evidence>
<evidence type="ECO:0000313" key="11">
    <source>
        <dbReference type="Proteomes" id="UP001363035"/>
    </source>
</evidence>
<evidence type="ECO:0000256" key="7">
    <source>
        <dbReference type="SAM" id="Phobius"/>
    </source>
</evidence>
<feature type="domain" description="ABC transporter" evidence="8">
    <location>
        <begin position="350"/>
        <end position="585"/>
    </location>
</feature>
<dbReference type="SMART" id="SM00382">
    <property type="entry name" value="AAA"/>
    <property type="match status" value="1"/>
</dbReference>
<comment type="caution">
    <text evidence="10">The sequence shown here is derived from an EMBL/GenBank/DDBJ whole genome shotgun (WGS) entry which is preliminary data.</text>
</comment>